<dbReference type="PROSITE" id="PS51257">
    <property type="entry name" value="PROKAR_LIPOPROTEIN"/>
    <property type="match status" value="1"/>
</dbReference>
<dbReference type="RefSeq" id="WP_187303744.1">
    <property type="nucleotide sequence ID" value="NZ_JACRYT010000016.1"/>
</dbReference>
<accession>A0A923NMF9</accession>
<organism evidence="4 5">
    <name type="scientific">Zhenpiania hominis</name>
    <dbReference type="NCBI Taxonomy" id="2763644"/>
    <lineage>
        <taxon>Bacteria</taxon>
        <taxon>Bacillati</taxon>
        <taxon>Bacillota</taxon>
        <taxon>Clostridia</taxon>
        <taxon>Peptostreptococcales</taxon>
        <taxon>Anaerovoracaceae</taxon>
        <taxon>Zhenpiania</taxon>
    </lineage>
</organism>
<dbReference type="Pfam" id="PF12849">
    <property type="entry name" value="PBP_like_2"/>
    <property type="match status" value="1"/>
</dbReference>
<reference evidence="4" key="1">
    <citation type="submission" date="2020-08" db="EMBL/GenBank/DDBJ databases">
        <title>Genome public.</title>
        <authorList>
            <person name="Liu C."/>
            <person name="Sun Q."/>
        </authorList>
    </citation>
    <scope>NUCLEOTIDE SEQUENCE</scope>
    <source>
        <strain evidence="4">BX12</strain>
    </source>
</reference>
<dbReference type="PANTHER" id="PTHR37945:SF1">
    <property type="entry name" value="EXTRACELLULAR TUNGSTATE BINDING PROTEIN"/>
    <property type="match status" value="1"/>
</dbReference>
<evidence type="ECO:0000259" key="3">
    <source>
        <dbReference type="Pfam" id="PF12849"/>
    </source>
</evidence>
<comment type="caution">
    <text evidence="4">The sequence shown here is derived from an EMBL/GenBank/DDBJ whole genome shotgun (WGS) entry which is preliminary data.</text>
</comment>
<evidence type="ECO:0000313" key="5">
    <source>
        <dbReference type="Proteomes" id="UP000602647"/>
    </source>
</evidence>
<feature type="region of interest" description="Disordered" evidence="1">
    <location>
        <begin position="27"/>
        <end position="47"/>
    </location>
</feature>
<dbReference type="InterPro" id="IPR052738">
    <property type="entry name" value="ABC-Tungstate_binding"/>
</dbReference>
<evidence type="ECO:0000256" key="2">
    <source>
        <dbReference type="SAM" id="SignalP"/>
    </source>
</evidence>
<dbReference type="Proteomes" id="UP000602647">
    <property type="component" value="Unassembled WGS sequence"/>
</dbReference>
<evidence type="ECO:0000313" key="4">
    <source>
        <dbReference type="EMBL" id="MBC6680646.1"/>
    </source>
</evidence>
<feature type="chain" id="PRO_5037479500" evidence="2">
    <location>
        <begin position="22"/>
        <end position="292"/>
    </location>
</feature>
<name>A0A923NMF9_9FIRM</name>
<gene>
    <name evidence="4" type="ORF">H9L42_12525</name>
</gene>
<proteinExistence type="predicted"/>
<dbReference type="InterPro" id="IPR024370">
    <property type="entry name" value="PBP_domain"/>
</dbReference>
<dbReference type="PANTHER" id="PTHR37945">
    <property type="entry name" value="EXTRACELLULAR TUNGSTATE BINDING PROTEIN"/>
    <property type="match status" value="1"/>
</dbReference>
<feature type="domain" description="PBP" evidence="3">
    <location>
        <begin position="36"/>
        <end position="269"/>
    </location>
</feature>
<protein>
    <submittedName>
        <fullName evidence="4">Extracellular solute-binding protein</fullName>
    </submittedName>
</protein>
<dbReference type="SUPFAM" id="SSF53850">
    <property type="entry name" value="Periplasmic binding protein-like II"/>
    <property type="match status" value="1"/>
</dbReference>
<keyword evidence="5" id="KW-1185">Reference proteome</keyword>
<dbReference type="Gene3D" id="3.40.190.10">
    <property type="entry name" value="Periplasmic binding protein-like II"/>
    <property type="match status" value="2"/>
</dbReference>
<keyword evidence="2" id="KW-0732">Signal</keyword>
<sequence length="292" mass="31227">MKKRVIAAAMVMMLGISSAFALTGCGGSDESGDAASAPENPNLRLATTTSTKDSGLLDAILPDFEEKTGYTVEVISVGSGEAMELGEQGEADVLLVHSPAAEKEFVDGGHADADGRLDVMYNDFVVVGPEADPAGIEENAKEDALKAFTTIEQEQQTFVSRADDSGTHKKELEIWEEAGIAPKGDWYVEAAAGMGDVITMTDEMKGYTLSDRATWLNVGGETELKIVSEKDPSGVLNNQYGVICVNPEKNENINADGAKAFQEWIVSDETQKLIGEYGQEEYGEALFIPNAK</sequence>
<dbReference type="EMBL" id="JACRYT010000016">
    <property type="protein sequence ID" value="MBC6680646.1"/>
    <property type="molecule type" value="Genomic_DNA"/>
</dbReference>
<dbReference type="AlphaFoldDB" id="A0A923NMF9"/>
<evidence type="ECO:0000256" key="1">
    <source>
        <dbReference type="SAM" id="MobiDB-lite"/>
    </source>
</evidence>
<feature type="signal peptide" evidence="2">
    <location>
        <begin position="1"/>
        <end position="21"/>
    </location>
</feature>